<dbReference type="AlphaFoldDB" id="A0A3B0YXC3"/>
<name>A0A3B0YXC3_9ZZZZ</name>
<accession>A0A3B0YXC3</accession>
<dbReference type="Pfam" id="PF09413">
    <property type="entry name" value="DUF2007"/>
    <property type="match status" value="1"/>
</dbReference>
<evidence type="ECO:0000259" key="1">
    <source>
        <dbReference type="Pfam" id="PF09413"/>
    </source>
</evidence>
<reference evidence="2" key="1">
    <citation type="submission" date="2018-06" db="EMBL/GenBank/DDBJ databases">
        <authorList>
            <person name="Zhirakovskaya E."/>
        </authorList>
    </citation>
    <scope>NUCLEOTIDE SEQUENCE</scope>
</reference>
<protein>
    <recommendedName>
        <fullName evidence="1">DUF2007 domain-containing protein</fullName>
    </recommendedName>
</protein>
<dbReference type="InterPro" id="IPR018551">
    <property type="entry name" value="DUF2007"/>
</dbReference>
<gene>
    <name evidence="2" type="ORF">MNBD_GAMMA13-406</name>
</gene>
<dbReference type="EMBL" id="UOFK01000255">
    <property type="protein sequence ID" value="VAW81310.1"/>
    <property type="molecule type" value="Genomic_DNA"/>
</dbReference>
<proteinExistence type="predicted"/>
<sequence>MIKIYDASDITEAHIVCGMLRAHDIQAHVGGHYLQGGIGELMVQGFAAVFVEDDEFASARRLVEAYERGGH</sequence>
<evidence type="ECO:0000313" key="2">
    <source>
        <dbReference type="EMBL" id="VAW81310.1"/>
    </source>
</evidence>
<feature type="domain" description="DUF2007" evidence="1">
    <location>
        <begin position="1"/>
        <end position="66"/>
    </location>
</feature>
<organism evidence="2">
    <name type="scientific">hydrothermal vent metagenome</name>
    <dbReference type="NCBI Taxonomy" id="652676"/>
    <lineage>
        <taxon>unclassified sequences</taxon>
        <taxon>metagenomes</taxon>
        <taxon>ecological metagenomes</taxon>
    </lineage>
</organism>